<feature type="binding site" evidence="11">
    <location>
        <position position="49"/>
    </location>
    <ligand>
        <name>[4Fe-4S] cluster</name>
        <dbReference type="ChEBI" id="CHEBI:49883"/>
    </ligand>
</feature>
<feature type="binding site" evidence="11">
    <location>
        <position position="46"/>
    </location>
    <ligand>
        <name>[4Fe-4S] cluster</name>
        <dbReference type="ChEBI" id="CHEBI:49883"/>
    </ligand>
</feature>
<keyword evidence="10 11" id="KW-0804">Transcription</keyword>
<evidence type="ECO:0000259" key="13">
    <source>
        <dbReference type="PROSITE" id="PS51674"/>
    </source>
</evidence>
<comment type="caution">
    <text evidence="14">The sequence shown here is derived from an EMBL/GenBank/DDBJ whole genome shotgun (WGS) entry which is preliminary data.</text>
</comment>
<evidence type="ECO:0000256" key="9">
    <source>
        <dbReference type="ARBA" id="ARBA00023157"/>
    </source>
</evidence>
<comment type="PTM">
    <text evidence="11">Upon Fe-S cluster removal intramolecular disulfide bonds are formed.</text>
</comment>
<keyword evidence="4 11" id="KW-0479">Metal-binding</keyword>
<dbReference type="RefSeq" id="WP_345550516.1">
    <property type="nucleotide sequence ID" value="NZ_BAAAZA010000012.1"/>
</dbReference>
<evidence type="ECO:0000256" key="10">
    <source>
        <dbReference type="ARBA" id="ARBA00023163"/>
    </source>
</evidence>
<dbReference type="InterPro" id="IPR003482">
    <property type="entry name" value="Whib"/>
</dbReference>
<sequence>MAAERGDYATYWRERAACLREDPDLFFPVGNGGLTPARIDEAKAVCGRCPVVEQCLELALKSGQADGVWGGTTESERRSMSRRAARPGSDAVTPAA</sequence>
<keyword evidence="3 11" id="KW-0004">4Fe-4S</keyword>
<evidence type="ECO:0000256" key="11">
    <source>
        <dbReference type="HAMAP-Rule" id="MF_01479"/>
    </source>
</evidence>
<evidence type="ECO:0000313" key="14">
    <source>
        <dbReference type="EMBL" id="GAA3874609.1"/>
    </source>
</evidence>
<gene>
    <name evidence="11" type="primary">whiB</name>
    <name evidence="14" type="ORF">GCM10022207_45430</name>
</gene>
<accession>A0ABP7KEX7</accession>
<dbReference type="HAMAP" id="MF_01479">
    <property type="entry name" value="WhiB"/>
    <property type="match status" value="1"/>
</dbReference>
<dbReference type="Proteomes" id="UP001501563">
    <property type="component" value="Unassembled WGS sequence"/>
</dbReference>
<dbReference type="Pfam" id="PF02467">
    <property type="entry name" value="Whib"/>
    <property type="match status" value="1"/>
</dbReference>
<comment type="function">
    <text evidence="11">Acts as a transcriptional regulator. Probably redox-responsive. The apo- but not holo-form probably binds DNA.</text>
</comment>
<evidence type="ECO:0000256" key="6">
    <source>
        <dbReference type="ARBA" id="ARBA00023014"/>
    </source>
</evidence>
<keyword evidence="9 11" id="KW-1015">Disulfide bond</keyword>
<keyword evidence="6 11" id="KW-0411">Iron-sulfur</keyword>
<evidence type="ECO:0000256" key="4">
    <source>
        <dbReference type="ARBA" id="ARBA00022723"/>
    </source>
</evidence>
<keyword evidence="5 11" id="KW-0408">Iron</keyword>
<dbReference type="InterPro" id="IPR034768">
    <property type="entry name" value="4FE4S_WBL"/>
</dbReference>
<evidence type="ECO:0000256" key="12">
    <source>
        <dbReference type="SAM" id="MobiDB-lite"/>
    </source>
</evidence>
<comment type="subcellular location">
    <subcellularLocation>
        <location evidence="1 11">Cytoplasm</location>
    </subcellularLocation>
</comment>
<evidence type="ECO:0000256" key="7">
    <source>
        <dbReference type="ARBA" id="ARBA00023015"/>
    </source>
</evidence>
<evidence type="ECO:0000256" key="8">
    <source>
        <dbReference type="ARBA" id="ARBA00023125"/>
    </source>
</evidence>
<name>A0ABP7KEX7_9ACTN</name>
<feature type="binding site" evidence="11">
    <location>
        <position position="55"/>
    </location>
    <ligand>
        <name>[4Fe-4S] cluster</name>
        <dbReference type="ChEBI" id="CHEBI:49883"/>
    </ligand>
</feature>
<feature type="binding site" evidence="11">
    <location>
        <position position="18"/>
    </location>
    <ligand>
        <name>[4Fe-4S] cluster</name>
        <dbReference type="ChEBI" id="CHEBI:49883"/>
    </ligand>
</feature>
<dbReference type="PANTHER" id="PTHR38839:SF6">
    <property type="entry name" value="TRANSCRIPTIONAL REGULATOR WHIB1"/>
    <property type="match status" value="1"/>
</dbReference>
<proteinExistence type="inferred from homology"/>
<feature type="domain" description="4Fe-4S Wbl-type" evidence="13">
    <location>
        <begin position="17"/>
        <end position="79"/>
    </location>
</feature>
<evidence type="ECO:0000256" key="2">
    <source>
        <dbReference type="ARBA" id="ARBA00006597"/>
    </source>
</evidence>
<comment type="similarity">
    <text evidence="2 11">Belongs to the WhiB family.</text>
</comment>
<keyword evidence="11" id="KW-0963">Cytoplasm</keyword>
<organism evidence="14 15">
    <name type="scientific">Streptomyces lannensis</name>
    <dbReference type="NCBI Taxonomy" id="766498"/>
    <lineage>
        <taxon>Bacteria</taxon>
        <taxon>Bacillati</taxon>
        <taxon>Actinomycetota</taxon>
        <taxon>Actinomycetes</taxon>
        <taxon>Kitasatosporales</taxon>
        <taxon>Streptomycetaceae</taxon>
        <taxon>Streptomyces</taxon>
    </lineage>
</organism>
<dbReference type="PANTHER" id="PTHR38839">
    <property type="entry name" value="TRANSCRIPTIONAL REGULATOR WHID-RELATED"/>
    <property type="match status" value="1"/>
</dbReference>
<keyword evidence="8 11" id="KW-0238">DNA-binding</keyword>
<dbReference type="PROSITE" id="PS51674">
    <property type="entry name" value="4FE4S_WBL"/>
    <property type="match status" value="1"/>
</dbReference>
<keyword evidence="7 11" id="KW-0805">Transcription regulation</keyword>
<feature type="region of interest" description="Disordered" evidence="12">
    <location>
        <begin position="66"/>
        <end position="96"/>
    </location>
</feature>
<dbReference type="EMBL" id="BAAAZA010000012">
    <property type="protein sequence ID" value="GAA3874609.1"/>
    <property type="molecule type" value="Genomic_DNA"/>
</dbReference>
<evidence type="ECO:0000313" key="15">
    <source>
        <dbReference type="Proteomes" id="UP001501563"/>
    </source>
</evidence>
<reference evidence="15" key="1">
    <citation type="journal article" date="2019" name="Int. J. Syst. Evol. Microbiol.">
        <title>The Global Catalogue of Microorganisms (GCM) 10K type strain sequencing project: providing services to taxonomists for standard genome sequencing and annotation.</title>
        <authorList>
            <consortium name="The Broad Institute Genomics Platform"/>
            <consortium name="The Broad Institute Genome Sequencing Center for Infectious Disease"/>
            <person name="Wu L."/>
            <person name="Ma J."/>
        </authorList>
    </citation>
    <scope>NUCLEOTIDE SEQUENCE [LARGE SCALE GENOMIC DNA]</scope>
    <source>
        <strain evidence="15">JCM 16578</strain>
    </source>
</reference>
<comment type="PTM">
    <text evidence="11">The Fe-S cluster can be nitrosylated by nitric oxide (NO).</text>
</comment>
<keyword evidence="15" id="KW-1185">Reference proteome</keyword>
<protein>
    <recommendedName>
        <fullName evidence="11">Transcriptional regulator WhiB</fullName>
    </recommendedName>
</protein>
<evidence type="ECO:0000256" key="1">
    <source>
        <dbReference type="ARBA" id="ARBA00004496"/>
    </source>
</evidence>
<evidence type="ECO:0000256" key="5">
    <source>
        <dbReference type="ARBA" id="ARBA00023004"/>
    </source>
</evidence>
<comment type="cofactor">
    <cofactor evidence="11">
        <name>[4Fe-4S] cluster</name>
        <dbReference type="ChEBI" id="CHEBI:49883"/>
    </cofactor>
    <text evidence="11">Binds 1 [4Fe-4S] cluster per subunit. Following nitrosylation of the [4Fe-4S] cluster binds 1 [4Fe-8(NO)] cluster per subunit.</text>
</comment>
<evidence type="ECO:0000256" key="3">
    <source>
        <dbReference type="ARBA" id="ARBA00022485"/>
    </source>
</evidence>